<gene>
    <name evidence="20" type="ORF">GCM10007907_30810</name>
</gene>
<evidence type="ECO:0000256" key="2">
    <source>
        <dbReference type="ARBA" id="ARBA00004651"/>
    </source>
</evidence>
<keyword evidence="16" id="KW-0594">Phospholipid biosynthesis</keyword>
<evidence type="ECO:0000256" key="1">
    <source>
        <dbReference type="ARBA" id="ARBA00001698"/>
    </source>
</evidence>
<evidence type="ECO:0000256" key="17">
    <source>
        <dbReference type="ARBA" id="ARBA00023264"/>
    </source>
</evidence>
<reference evidence="21" key="1">
    <citation type="journal article" date="2019" name="Int. J. Syst. Evol. Microbiol.">
        <title>The Global Catalogue of Microorganisms (GCM) 10K type strain sequencing project: providing services to taxonomists for standard genome sequencing and annotation.</title>
        <authorList>
            <consortium name="The Broad Institute Genomics Platform"/>
            <consortium name="The Broad Institute Genome Sequencing Center for Infectious Disease"/>
            <person name="Wu L."/>
            <person name="Ma J."/>
        </authorList>
    </citation>
    <scope>NUCLEOTIDE SEQUENCE [LARGE SCALE GENOMIC DNA]</scope>
    <source>
        <strain evidence="21">NBRC 110044</strain>
    </source>
</reference>
<comment type="similarity">
    <text evidence="5 18">Belongs to the CDS family.</text>
</comment>
<evidence type="ECO:0000256" key="5">
    <source>
        <dbReference type="ARBA" id="ARBA00010185"/>
    </source>
</evidence>
<evidence type="ECO:0000256" key="16">
    <source>
        <dbReference type="ARBA" id="ARBA00023209"/>
    </source>
</evidence>
<keyword evidence="9" id="KW-0444">Lipid biosynthesis</keyword>
<feature type="transmembrane region" description="Helical" evidence="19">
    <location>
        <begin position="133"/>
        <end position="155"/>
    </location>
</feature>
<keyword evidence="14" id="KW-0443">Lipid metabolism</keyword>
<keyword evidence="10 18" id="KW-0808">Transferase</keyword>
<dbReference type="PANTHER" id="PTHR46382">
    <property type="entry name" value="PHOSPHATIDATE CYTIDYLYLTRANSFERASE"/>
    <property type="match status" value="1"/>
</dbReference>
<comment type="pathway">
    <text evidence="4">Lipid metabolism.</text>
</comment>
<organism evidence="20 21">
    <name type="scientific">Chitinimonas prasina</name>
    <dbReference type="NCBI Taxonomy" id="1434937"/>
    <lineage>
        <taxon>Bacteria</taxon>
        <taxon>Pseudomonadati</taxon>
        <taxon>Pseudomonadota</taxon>
        <taxon>Betaproteobacteria</taxon>
        <taxon>Neisseriales</taxon>
        <taxon>Chitinibacteraceae</taxon>
        <taxon>Chitinimonas</taxon>
    </lineage>
</organism>
<evidence type="ECO:0000256" key="8">
    <source>
        <dbReference type="ARBA" id="ARBA00022475"/>
    </source>
</evidence>
<keyword evidence="17" id="KW-1208">Phospholipid metabolism</keyword>
<comment type="pathway">
    <text evidence="3 18">Phospholipid metabolism; CDP-diacylglycerol biosynthesis; CDP-diacylglycerol from sn-glycerol 3-phosphate: step 3/3.</text>
</comment>
<evidence type="ECO:0000256" key="13">
    <source>
        <dbReference type="ARBA" id="ARBA00022989"/>
    </source>
</evidence>
<dbReference type="PROSITE" id="PS01315">
    <property type="entry name" value="CDS"/>
    <property type="match status" value="1"/>
</dbReference>
<feature type="transmembrane region" description="Helical" evidence="19">
    <location>
        <begin position="77"/>
        <end position="96"/>
    </location>
</feature>
<dbReference type="InterPro" id="IPR000374">
    <property type="entry name" value="PC_trans"/>
</dbReference>
<keyword evidence="11 18" id="KW-0812">Transmembrane</keyword>
<keyword evidence="13 19" id="KW-1133">Transmembrane helix</keyword>
<evidence type="ECO:0000256" key="3">
    <source>
        <dbReference type="ARBA" id="ARBA00005119"/>
    </source>
</evidence>
<sequence length="272" mass="30014">MLKTRILTALALLPLVLACLFFAPAWGWGLFALFALSLGAWEWSRFASYRRDEMVCFILGFVGLGAAWLYLPLARVWAPIVDVLALVFWLLVVPMWLRHKWTLKRKWLSALIGWLLLLASLVGVTRFREMQDGAWALLFLLAIAWVADVAAYFSGRAFGKRKLAPSISPGKSWEGVYGALVGVTLYALALHFTGAPLFAKIPLTVLLPLVWALTAVSVVGDLFESLLKRQVGFKDSSNLLPGHGGVLDRIDSLLALIPVASALLFGYALWMA</sequence>
<accession>A0ABQ5YI80</accession>
<dbReference type="RefSeq" id="WP_284197369.1">
    <property type="nucleotide sequence ID" value="NZ_BSOG01000004.1"/>
</dbReference>
<comment type="catalytic activity">
    <reaction evidence="1 18">
        <text>a 1,2-diacyl-sn-glycero-3-phosphate + CTP + H(+) = a CDP-1,2-diacyl-sn-glycerol + diphosphate</text>
        <dbReference type="Rhea" id="RHEA:16229"/>
        <dbReference type="ChEBI" id="CHEBI:15378"/>
        <dbReference type="ChEBI" id="CHEBI:33019"/>
        <dbReference type="ChEBI" id="CHEBI:37563"/>
        <dbReference type="ChEBI" id="CHEBI:58332"/>
        <dbReference type="ChEBI" id="CHEBI:58608"/>
        <dbReference type="EC" id="2.7.7.41"/>
    </reaction>
</comment>
<evidence type="ECO:0000256" key="12">
    <source>
        <dbReference type="ARBA" id="ARBA00022695"/>
    </source>
</evidence>
<feature type="transmembrane region" description="Helical" evidence="19">
    <location>
        <begin position="176"/>
        <end position="199"/>
    </location>
</feature>
<dbReference type="GO" id="GO:0016779">
    <property type="term" value="F:nucleotidyltransferase activity"/>
    <property type="evidence" value="ECO:0007669"/>
    <property type="project" value="UniProtKB-KW"/>
</dbReference>
<feature type="transmembrane region" description="Helical" evidence="19">
    <location>
        <begin position="108"/>
        <end position="127"/>
    </location>
</feature>
<dbReference type="PANTHER" id="PTHR46382:SF1">
    <property type="entry name" value="PHOSPHATIDATE CYTIDYLYLTRANSFERASE"/>
    <property type="match status" value="1"/>
</dbReference>
<evidence type="ECO:0000313" key="20">
    <source>
        <dbReference type="EMBL" id="GLR14291.1"/>
    </source>
</evidence>
<evidence type="ECO:0000256" key="15">
    <source>
        <dbReference type="ARBA" id="ARBA00023136"/>
    </source>
</evidence>
<keyword evidence="21" id="KW-1185">Reference proteome</keyword>
<evidence type="ECO:0000256" key="14">
    <source>
        <dbReference type="ARBA" id="ARBA00023098"/>
    </source>
</evidence>
<feature type="transmembrane region" description="Helical" evidence="19">
    <location>
        <begin position="54"/>
        <end position="71"/>
    </location>
</feature>
<dbReference type="EMBL" id="BSOG01000004">
    <property type="protein sequence ID" value="GLR14291.1"/>
    <property type="molecule type" value="Genomic_DNA"/>
</dbReference>
<comment type="caution">
    <text evidence="20">The sequence shown here is derived from an EMBL/GenBank/DDBJ whole genome shotgun (WGS) entry which is preliminary data.</text>
</comment>
<feature type="transmembrane region" description="Helical" evidence="19">
    <location>
        <begin position="253"/>
        <end position="270"/>
    </location>
</feature>
<keyword evidence="8" id="KW-1003">Cell membrane</keyword>
<keyword evidence="12 18" id="KW-0548">Nucleotidyltransferase</keyword>
<evidence type="ECO:0000256" key="11">
    <source>
        <dbReference type="ARBA" id="ARBA00022692"/>
    </source>
</evidence>
<evidence type="ECO:0000256" key="7">
    <source>
        <dbReference type="ARBA" id="ARBA00019373"/>
    </source>
</evidence>
<evidence type="ECO:0000256" key="10">
    <source>
        <dbReference type="ARBA" id="ARBA00022679"/>
    </source>
</evidence>
<protein>
    <recommendedName>
        <fullName evidence="7 18">Phosphatidate cytidylyltransferase</fullName>
        <ecNumber evidence="6 18">2.7.7.41</ecNumber>
    </recommendedName>
</protein>
<keyword evidence="15 19" id="KW-0472">Membrane</keyword>
<name>A0ABQ5YI80_9NEIS</name>
<evidence type="ECO:0000313" key="21">
    <source>
        <dbReference type="Proteomes" id="UP001156706"/>
    </source>
</evidence>
<feature type="transmembrane region" description="Helical" evidence="19">
    <location>
        <begin position="205"/>
        <end position="223"/>
    </location>
</feature>
<evidence type="ECO:0000256" key="18">
    <source>
        <dbReference type="RuleBase" id="RU003938"/>
    </source>
</evidence>
<evidence type="ECO:0000256" key="6">
    <source>
        <dbReference type="ARBA" id="ARBA00012487"/>
    </source>
</evidence>
<evidence type="ECO:0000256" key="4">
    <source>
        <dbReference type="ARBA" id="ARBA00005189"/>
    </source>
</evidence>
<evidence type="ECO:0000256" key="19">
    <source>
        <dbReference type="SAM" id="Phobius"/>
    </source>
</evidence>
<dbReference type="EC" id="2.7.7.41" evidence="6 18"/>
<dbReference type="PROSITE" id="PS51257">
    <property type="entry name" value="PROKAR_LIPOPROTEIN"/>
    <property type="match status" value="1"/>
</dbReference>
<evidence type="ECO:0000256" key="9">
    <source>
        <dbReference type="ARBA" id="ARBA00022516"/>
    </source>
</evidence>
<dbReference type="Pfam" id="PF01148">
    <property type="entry name" value="CTP_transf_1"/>
    <property type="match status" value="1"/>
</dbReference>
<comment type="subcellular location">
    <subcellularLocation>
        <location evidence="2">Cell membrane</location>
        <topology evidence="2">Multi-pass membrane protein</topology>
    </subcellularLocation>
</comment>
<dbReference type="Proteomes" id="UP001156706">
    <property type="component" value="Unassembled WGS sequence"/>
</dbReference>
<proteinExistence type="inferred from homology"/>